<feature type="region of interest" description="Disordered" evidence="1">
    <location>
        <begin position="1"/>
        <end position="24"/>
    </location>
</feature>
<sequence>MSDVTQTTGVPGMEEKTSAAQQAKNEAAVRLLKEWLKDESGYDEETWPKLKETIEANRLSYRRRSHD</sequence>
<proteinExistence type="predicted"/>
<reference evidence="2 3" key="1">
    <citation type="journal article" date="2016" name="Nat. Commun.">
        <title>Thousands of microbial genomes shed light on interconnected biogeochemical processes in an aquifer system.</title>
        <authorList>
            <person name="Anantharaman K."/>
            <person name="Brown C.T."/>
            <person name="Hug L.A."/>
            <person name="Sharon I."/>
            <person name="Castelle C.J."/>
            <person name="Probst A.J."/>
            <person name="Thomas B.C."/>
            <person name="Singh A."/>
            <person name="Wilkins M.J."/>
            <person name="Karaoz U."/>
            <person name="Brodie E.L."/>
            <person name="Williams K.H."/>
            <person name="Hubbard S.S."/>
            <person name="Banfield J.F."/>
        </authorList>
    </citation>
    <scope>NUCLEOTIDE SEQUENCE [LARGE SCALE GENOMIC DNA]</scope>
    <source>
        <strain evidence="3">RIFCSPLOWO2_12_FULL_64_10</strain>
    </source>
</reference>
<evidence type="ECO:0000256" key="1">
    <source>
        <dbReference type="SAM" id="MobiDB-lite"/>
    </source>
</evidence>
<dbReference type="Proteomes" id="UP000178606">
    <property type="component" value="Unassembled WGS sequence"/>
</dbReference>
<gene>
    <name evidence="2" type="ORF">A3F84_03675</name>
</gene>
<name>A0A1F6CXG7_HANXR</name>
<evidence type="ECO:0000313" key="2">
    <source>
        <dbReference type="EMBL" id="OGG53868.1"/>
    </source>
</evidence>
<comment type="caution">
    <text evidence="2">The sequence shown here is derived from an EMBL/GenBank/DDBJ whole genome shotgun (WGS) entry which is preliminary data.</text>
</comment>
<dbReference type="AlphaFoldDB" id="A0A1F6CXG7"/>
<organism evidence="2 3">
    <name type="scientific">Handelsmanbacteria sp. (strain RIFCSPLOWO2_12_FULL_64_10)</name>
    <dbReference type="NCBI Taxonomy" id="1817868"/>
    <lineage>
        <taxon>Bacteria</taxon>
        <taxon>Candidatus Handelsmaniibacteriota</taxon>
    </lineage>
</organism>
<accession>A0A1F6CXG7</accession>
<protein>
    <submittedName>
        <fullName evidence="2">Uncharacterized protein</fullName>
    </submittedName>
</protein>
<evidence type="ECO:0000313" key="3">
    <source>
        <dbReference type="Proteomes" id="UP000178606"/>
    </source>
</evidence>
<dbReference type="EMBL" id="MFKF01000116">
    <property type="protein sequence ID" value="OGG53868.1"/>
    <property type="molecule type" value="Genomic_DNA"/>
</dbReference>